<evidence type="ECO:0000313" key="8">
    <source>
        <dbReference type="Proteomes" id="UP001304683"/>
    </source>
</evidence>
<dbReference type="PROSITE" id="PS51128">
    <property type="entry name" value="ZF_DKSA_2"/>
    <property type="match status" value="1"/>
</dbReference>
<feature type="zinc finger region" description="dksA C4-type" evidence="4">
    <location>
        <begin position="91"/>
        <end position="115"/>
    </location>
</feature>
<feature type="region of interest" description="Disordered" evidence="5">
    <location>
        <begin position="167"/>
        <end position="195"/>
    </location>
</feature>
<evidence type="ECO:0000313" key="7">
    <source>
        <dbReference type="EMBL" id="WPD19892.1"/>
    </source>
</evidence>
<evidence type="ECO:0000256" key="3">
    <source>
        <dbReference type="ARBA" id="ARBA00022833"/>
    </source>
</evidence>
<evidence type="ECO:0000259" key="6">
    <source>
        <dbReference type="Pfam" id="PF01258"/>
    </source>
</evidence>
<gene>
    <name evidence="7" type="ORF">Q5761_04380</name>
</gene>
<keyword evidence="1" id="KW-0479">Metal-binding</keyword>
<keyword evidence="2" id="KW-0863">Zinc-finger</keyword>
<name>A0ABZ0QSV9_9FIRM</name>
<dbReference type="Gene3D" id="1.20.120.910">
    <property type="entry name" value="DksA, coiled-coil domain"/>
    <property type="match status" value="1"/>
</dbReference>
<reference evidence="7 8" key="1">
    <citation type="submission" date="2023-08" db="EMBL/GenBank/DDBJ databases">
        <title>Genome sequence of Thermaerobacter compostii strain Ins1, a spore-forming filamentous bacterium isolated from a deep geothermal reservoir.</title>
        <authorList>
            <person name="Bregnard D."/>
            <person name="Gonzalez D."/>
            <person name="Junier P."/>
        </authorList>
    </citation>
    <scope>NUCLEOTIDE SEQUENCE [LARGE SCALE GENOMIC DNA]</scope>
    <source>
        <strain evidence="7 8">Ins1</strain>
    </source>
</reference>
<dbReference type="Pfam" id="PF01258">
    <property type="entry name" value="zf-dskA_traR"/>
    <property type="match status" value="1"/>
</dbReference>
<dbReference type="EMBL" id="CP132508">
    <property type="protein sequence ID" value="WPD19892.1"/>
    <property type="molecule type" value="Genomic_DNA"/>
</dbReference>
<dbReference type="NCBIfam" id="TIGR02890">
    <property type="entry name" value="bacill_yteA"/>
    <property type="match status" value="1"/>
</dbReference>
<evidence type="ECO:0000256" key="1">
    <source>
        <dbReference type="ARBA" id="ARBA00022723"/>
    </source>
</evidence>
<feature type="region of interest" description="Disordered" evidence="5">
    <location>
        <begin position="218"/>
        <end position="260"/>
    </location>
</feature>
<dbReference type="Proteomes" id="UP001304683">
    <property type="component" value="Chromosome"/>
</dbReference>
<dbReference type="PANTHER" id="PTHR33823:SF4">
    <property type="entry name" value="GENERAL STRESS PROTEIN 16O"/>
    <property type="match status" value="1"/>
</dbReference>
<keyword evidence="3" id="KW-0862">Zinc</keyword>
<dbReference type="InterPro" id="IPR000962">
    <property type="entry name" value="Znf_DskA_TraR"/>
</dbReference>
<dbReference type="InterPro" id="IPR014240">
    <property type="entry name" value="YteA"/>
</dbReference>
<proteinExistence type="predicted"/>
<dbReference type="PANTHER" id="PTHR33823">
    <property type="entry name" value="RNA POLYMERASE-BINDING TRANSCRIPTION FACTOR DKSA-RELATED"/>
    <property type="match status" value="1"/>
</dbReference>
<evidence type="ECO:0000256" key="5">
    <source>
        <dbReference type="SAM" id="MobiDB-lite"/>
    </source>
</evidence>
<protein>
    <submittedName>
        <fullName evidence="7">TraR/DksA C4-type zinc finger protein</fullName>
    </submittedName>
</protein>
<sequence>MRPEVREHFRQRLLAERRRIAADLRFDSDIGRLSLRESVGELSTYDNHPGDVGTETFERAKDVARRRDVQRALHDIDAALARLEEGTYGYCQRCGRPIPRERLEALPATPYCEACAEAMAEREKRVRGTARPVEEALLSPPFARSWRDDTDEVDFDGEDAWQSVAQYGSSDTPQDVGEPATYPDVYEDAGDDGGLVEHTDRLLDLRFESAEDVAVAQEAVKEHRRRNTGGDGDFDAAPGRSPDRRRRSADGDAAGGGEGR</sequence>
<dbReference type="InterPro" id="IPR037187">
    <property type="entry name" value="DnaK_N"/>
</dbReference>
<evidence type="ECO:0000256" key="4">
    <source>
        <dbReference type="PROSITE-ProRule" id="PRU00510"/>
    </source>
</evidence>
<dbReference type="SUPFAM" id="SSF109635">
    <property type="entry name" value="DnaK suppressor protein DksA, alpha-hairpin domain"/>
    <property type="match status" value="1"/>
</dbReference>
<evidence type="ECO:0000256" key="2">
    <source>
        <dbReference type="ARBA" id="ARBA00022771"/>
    </source>
</evidence>
<feature type="domain" description="Zinc finger DksA/TraR C4-type" evidence="6">
    <location>
        <begin position="86"/>
        <end position="117"/>
    </location>
</feature>
<dbReference type="RefSeq" id="WP_135225241.1">
    <property type="nucleotide sequence ID" value="NZ_CP132508.1"/>
</dbReference>
<keyword evidence="8" id="KW-1185">Reference proteome</keyword>
<organism evidence="7 8">
    <name type="scientific">Thermaerobacter composti</name>
    <dbReference type="NCBI Taxonomy" id="554949"/>
    <lineage>
        <taxon>Bacteria</taxon>
        <taxon>Bacillati</taxon>
        <taxon>Bacillota</taxon>
        <taxon>Clostridia</taxon>
        <taxon>Eubacteriales</taxon>
        <taxon>Clostridiales Family XVII. Incertae Sedis</taxon>
        <taxon>Thermaerobacter</taxon>
    </lineage>
</organism>
<accession>A0ABZ0QSV9</accession>
<dbReference type="SUPFAM" id="SSF57716">
    <property type="entry name" value="Glucocorticoid receptor-like (DNA-binding domain)"/>
    <property type="match status" value="1"/>
</dbReference>